<sequence length="918" mass="103292">MGAPRLLSLLEHTWTKQCRWIQLGGATLPEGQRAGSSLPQGCPAAPMGLTVLLKYPAMHLRRLLRDGVEQVIYLDDRNIVVTSARGAETVIQTWNRFSQELGLVENRRKLRVLTKDPAQRRALQNFGIEVHQTAKVWGASFFSNLEDDPELSDRAERTAMQVKRLRLLPIGETGRELMFRHSSILSFLRAEWFWRQKGITLPGGRWTQQINDDLEGLGFVKIGPWKWRHAGAGDVSWFQGAAKQELRKTGHVIREAWRQGQMRAFLRMTRHEAVEIQAQGATYREEQVTKTRRLYARATAEERGVLTAGTCSEANYGQKSAGCAMASPTSCSVASARPGKCQTGNMQLRDVRTSASADCIIRMILGREGWVGLRRMSRWRWRRSGCDVWPGFVRQNYDSALIAGQTRTLLKCQDVPMSMLVREAWGLASFRQACRQSSDQSQNMVNAFFSAVRTAWAAQCIGTVASYPWLNKCMAKTSHDKSMFKEVTKLQRHMGHDFALIPREVCVKEKRVRGSWGCLQCCQIYAHLATLRLAAANGYLEEKGLFNKRGNKLQQQLGAPRPRIAVRKLFLSASKDSQNKSHKDEAASSSQAAPPCMPSPSAERTKHAYCTCTDVPMTFDEQTELWTWKCSRCDVEFHGRESHKLEAQGRRHVRKHHAQAVNSPVAQKHRGKLCWPCTVCKCKITADTKARLKDRRRLRIDGFHPDCDVSQFLTLGGKPAGSQRPGPKRVKALLDAAKERLVTEGIEPNPGPSIRGGASPKEFQLDRVNVNSYINAANAVADLRKQNAKPNIFCMAEVKASNAQRNFLTLQLRRSGYRIVWVHEPDSTRARRGTTIAAGGIMVAMFDTEACAVLDKWLHTQGEMIHFDLGHSFWAVALRRPIAERDQHETEVNTLKLYAASKASPWMIVGDQNDLPGF</sequence>
<dbReference type="PROSITE" id="PS50878">
    <property type="entry name" value="RT_POL"/>
    <property type="match status" value="1"/>
</dbReference>
<accession>A0A1Q9DC80</accession>
<dbReference type="OrthoDB" id="410644at2759"/>
<organism evidence="3 4">
    <name type="scientific">Symbiodinium microadriaticum</name>
    <name type="common">Dinoflagellate</name>
    <name type="synonym">Zooxanthella microadriatica</name>
    <dbReference type="NCBI Taxonomy" id="2951"/>
    <lineage>
        <taxon>Eukaryota</taxon>
        <taxon>Sar</taxon>
        <taxon>Alveolata</taxon>
        <taxon>Dinophyceae</taxon>
        <taxon>Suessiales</taxon>
        <taxon>Symbiodiniaceae</taxon>
        <taxon>Symbiodinium</taxon>
    </lineage>
</organism>
<feature type="domain" description="Reverse transcriptase" evidence="2">
    <location>
        <begin position="1"/>
        <end position="130"/>
    </location>
</feature>
<protein>
    <recommendedName>
        <fullName evidence="2">Reverse transcriptase domain-containing protein</fullName>
    </recommendedName>
</protein>
<dbReference type="Proteomes" id="UP000186817">
    <property type="component" value="Unassembled WGS sequence"/>
</dbReference>
<feature type="region of interest" description="Disordered" evidence="1">
    <location>
        <begin position="574"/>
        <end position="602"/>
    </location>
</feature>
<evidence type="ECO:0000313" key="3">
    <source>
        <dbReference type="EMBL" id="OLP92826.1"/>
    </source>
</evidence>
<keyword evidence="4" id="KW-1185">Reference proteome</keyword>
<dbReference type="InterPro" id="IPR000477">
    <property type="entry name" value="RT_dom"/>
</dbReference>
<name>A0A1Q9DC80_SYMMI</name>
<evidence type="ECO:0000313" key="4">
    <source>
        <dbReference type="Proteomes" id="UP000186817"/>
    </source>
</evidence>
<dbReference type="InterPro" id="IPR036691">
    <property type="entry name" value="Endo/exonu/phosph_ase_sf"/>
</dbReference>
<dbReference type="EMBL" id="LSRX01000605">
    <property type="protein sequence ID" value="OLP92826.1"/>
    <property type="molecule type" value="Genomic_DNA"/>
</dbReference>
<comment type="caution">
    <text evidence="3">The sequence shown here is derived from an EMBL/GenBank/DDBJ whole genome shotgun (WGS) entry which is preliminary data.</text>
</comment>
<gene>
    <name evidence="3" type="ORF">AK812_SmicGene25298</name>
</gene>
<evidence type="ECO:0000259" key="2">
    <source>
        <dbReference type="PROSITE" id="PS50878"/>
    </source>
</evidence>
<proteinExistence type="predicted"/>
<evidence type="ECO:0000256" key="1">
    <source>
        <dbReference type="SAM" id="MobiDB-lite"/>
    </source>
</evidence>
<dbReference type="SUPFAM" id="SSF56219">
    <property type="entry name" value="DNase I-like"/>
    <property type="match status" value="1"/>
</dbReference>
<feature type="compositionally biased region" description="Basic and acidic residues" evidence="1">
    <location>
        <begin position="577"/>
        <end position="586"/>
    </location>
</feature>
<reference evidence="3 4" key="1">
    <citation type="submission" date="2016-02" db="EMBL/GenBank/DDBJ databases">
        <title>Genome analysis of coral dinoflagellate symbionts highlights evolutionary adaptations to a symbiotic lifestyle.</title>
        <authorList>
            <person name="Aranda M."/>
            <person name="Li Y."/>
            <person name="Liew Y.J."/>
            <person name="Baumgarten S."/>
            <person name="Simakov O."/>
            <person name="Wilson M."/>
            <person name="Piel J."/>
            <person name="Ashoor H."/>
            <person name="Bougouffa S."/>
            <person name="Bajic V.B."/>
            <person name="Ryu T."/>
            <person name="Ravasi T."/>
            <person name="Bayer T."/>
            <person name="Micklem G."/>
            <person name="Kim H."/>
            <person name="Bhak J."/>
            <person name="Lajeunesse T.C."/>
            <person name="Voolstra C.R."/>
        </authorList>
    </citation>
    <scope>NUCLEOTIDE SEQUENCE [LARGE SCALE GENOMIC DNA]</scope>
    <source>
        <strain evidence="3 4">CCMP2467</strain>
    </source>
</reference>
<dbReference type="AlphaFoldDB" id="A0A1Q9DC80"/>